<accession>A0A2P6MG23</accession>
<dbReference type="Proteomes" id="UP000243650">
    <property type="component" value="Unassembled WGS sequence"/>
</dbReference>
<organism evidence="1 2">
    <name type="scientific">Alkalicoccus urumqiensis</name>
    <name type="common">Bacillus urumqiensis</name>
    <dbReference type="NCBI Taxonomy" id="1548213"/>
    <lineage>
        <taxon>Bacteria</taxon>
        <taxon>Bacillati</taxon>
        <taxon>Bacillota</taxon>
        <taxon>Bacilli</taxon>
        <taxon>Bacillales</taxon>
        <taxon>Bacillaceae</taxon>
        <taxon>Alkalicoccus</taxon>
    </lineage>
</organism>
<dbReference type="AlphaFoldDB" id="A0A2P6MG23"/>
<comment type="caution">
    <text evidence="1">The sequence shown here is derived from an EMBL/GenBank/DDBJ whole genome shotgun (WGS) entry which is preliminary data.</text>
</comment>
<dbReference type="EMBL" id="PVNS01000009">
    <property type="protein sequence ID" value="PRO65245.1"/>
    <property type="molecule type" value="Genomic_DNA"/>
</dbReference>
<keyword evidence="2" id="KW-1185">Reference proteome</keyword>
<evidence type="ECO:0008006" key="3">
    <source>
        <dbReference type="Google" id="ProtNLM"/>
    </source>
</evidence>
<proteinExistence type="predicted"/>
<name>A0A2P6MG23_ALKUR</name>
<dbReference type="RefSeq" id="WP_105959445.1">
    <property type="nucleotide sequence ID" value="NZ_PVNS01000009.1"/>
</dbReference>
<sequence>MDAAVVQSWIKNNATARPESRTFQPGQVFQGTITELFRGSTARLQVGAQQLTAHLETSLEKGGRYWFQVQPGSGMPTLRVIEPPSRQQGSSPGDALAARFQLQGDKAAQQLIQQLSREGTPFTGRQLQEAVALMKESPLPAKAAVDTANVMISREMPVTKSVFQALSTFQENRSLSAALSSIEAWASQNRSVPEAARAAGLIQQLQNASSPEQTGMLVKQLLAASSGGAVRSEASQFLQAAGLPSGPGALAVVQERLQLPQFEQQRQLLLPDGGRAGIPQSPAALASQLQLQTPQKMDAFLSLFLGAGPEKAGALDMLTTLQNRPDPSFENLHQALRQTSPSTFTPGQSMPAGLLNQLGFEHEAQMGRGQEMNGNNLKAALLSLLQNQSVTGETRRAAEFAVNRITGTQLLSQEQQGPVQQMLMQVPVELLQRSSDLTLQWMGRKKEDGTWDDSHCRVLFYLEMDALKQTVIDLQIQNRVVTIHIQAESPKPSSLEDIWKPMLAEALEQKDYRLSSVLWKDDSIQEKTGADQIQPSPYSLERPHGYKGVDFRI</sequence>
<evidence type="ECO:0000313" key="1">
    <source>
        <dbReference type="EMBL" id="PRO65245.1"/>
    </source>
</evidence>
<evidence type="ECO:0000313" key="2">
    <source>
        <dbReference type="Proteomes" id="UP000243650"/>
    </source>
</evidence>
<reference evidence="1 2" key="1">
    <citation type="submission" date="2018-03" db="EMBL/GenBank/DDBJ databases">
        <title>Bacillus urumqiensis sp. nov., a moderately haloalkaliphilic bacterium isolated from a salt lake.</title>
        <authorList>
            <person name="Zhao B."/>
            <person name="Liao Z."/>
        </authorList>
    </citation>
    <scope>NUCLEOTIDE SEQUENCE [LARGE SCALE GENOMIC DNA]</scope>
    <source>
        <strain evidence="1 2">BZ-SZ-XJ18</strain>
    </source>
</reference>
<gene>
    <name evidence="1" type="ORF">C6I21_10600</name>
</gene>
<dbReference type="OrthoDB" id="2351076at2"/>
<protein>
    <recommendedName>
        <fullName evidence="3">Flagellar hook-length control protein-like C-terminal domain-containing protein</fullName>
    </recommendedName>
</protein>